<evidence type="ECO:0000256" key="1">
    <source>
        <dbReference type="ARBA" id="ARBA00004141"/>
    </source>
</evidence>
<dbReference type="Pfam" id="PF07291">
    <property type="entry name" value="MauE"/>
    <property type="match status" value="1"/>
</dbReference>
<accession>A0A5J6VKL5</accession>
<keyword evidence="4 5" id="KW-0472">Membrane</keyword>
<feature type="domain" description="Methylamine utilisation protein MauE" evidence="6">
    <location>
        <begin position="7"/>
        <end position="97"/>
    </location>
</feature>
<protein>
    <recommendedName>
        <fullName evidence="6">Methylamine utilisation protein MauE domain-containing protein</fullName>
    </recommendedName>
</protein>
<evidence type="ECO:0000256" key="2">
    <source>
        <dbReference type="ARBA" id="ARBA00022692"/>
    </source>
</evidence>
<organism evidence="7">
    <name type="scientific">Megaviridae environmental sample</name>
    <dbReference type="NCBI Taxonomy" id="1737588"/>
    <lineage>
        <taxon>Viruses</taxon>
        <taxon>Varidnaviria</taxon>
        <taxon>Bamfordvirae</taxon>
        <taxon>Nucleocytoviricota</taxon>
        <taxon>Megaviricetes</taxon>
        <taxon>Imitervirales</taxon>
        <taxon>Mimiviridae</taxon>
        <taxon>environmental samples</taxon>
    </lineage>
</organism>
<feature type="transmembrane region" description="Helical" evidence="5">
    <location>
        <begin position="6"/>
        <end position="24"/>
    </location>
</feature>
<name>A0A5J6VKL5_9VIRU</name>
<dbReference type="InterPro" id="IPR009908">
    <property type="entry name" value="Methylamine_util_MauE"/>
</dbReference>
<evidence type="ECO:0000313" key="7">
    <source>
        <dbReference type="EMBL" id="QFG74359.1"/>
    </source>
</evidence>
<keyword evidence="3 5" id="KW-1133">Transmembrane helix</keyword>
<feature type="transmembrane region" description="Helical" evidence="5">
    <location>
        <begin position="111"/>
        <end position="128"/>
    </location>
</feature>
<keyword evidence="2 5" id="KW-0812">Transmembrane</keyword>
<dbReference type="EMBL" id="MN448286">
    <property type="protein sequence ID" value="QFG74359.1"/>
    <property type="molecule type" value="Genomic_DNA"/>
</dbReference>
<sequence>MINKQYIEIFSIVLIVTIYILSGVNKIFKFKNTAENIHTLPIFNVLPFYIAQLGLSLVIILWILGSILLLYSKFKNVILLGKILSILFVVFTLIITLYYHNPIHKNQQIDFMKNLAIMGGFISIYSSFME</sequence>
<evidence type="ECO:0000256" key="4">
    <source>
        <dbReference type="ARBA" id="ARBA00023136"/>
    </source>
</evidence>
<proteinExistence type="predicted"/>
<reference evidence="7" key="1">
    <citation type="journal article" date="2019" name="Philos. Trans. R. Soc. Lond., B, Biol. Sci.">
        <title>Targeted metagenomic recovery of four divergent viruses reveals shared and distinctive characteristics of giant viruses of marine eukaryotes.</title>
        <authorList>
            <person name="Needham D.M."/>
            <person name="Poirier C."/>
            <person name="Hehenberger E."/>
            <person name="Jimenez V."/>
            <person name="Swalwell J.E."/>
            <person name="Santoro A.E."/>
            <person name="Worden A.Z."/>
        </authorList>
    </citation>
    <scope>NUCLEOTIDE SEQUENCE</scope>
    <source>
        <strain evidence="7">MPacV-611</strain>
    </source>
</reference>
<dbReference type="GO" id="GO:0016020">
    <property type="term" value="C:membrane"/>
    <property type="evidence" value="ECO:0007669"/>
    <property type="project" value="UniProtKB-SubCell"/>
</dbReference>
<feature type="transmembrane region" description="Helical" evidence="5">
    <location>
        <begin position="77"/>
        <end position="99"/>
    </location>
</feature>
<comment type="subcellular location">
    <subcellularLocation>
        <location evidence="1">Membrane</location>
        <topology evidence="1">Multi-pass membrane protein</topology>
    </subcellularLocation>
</comment>
<evidence type="ECO:0000256" key="3">
    <source>
        <dbReference type="ARBA" id="ARBA00022989"/>
    </source>
</evidence>
<evidence type="ECO:0000256" key="5">
    <source>
        <dbReference type="SAM" id="Phobius"/>
    </source>
</evidence>
<feature type="transmembrane region" description="Helical" evidence="5">
    <location>
        <begin position="45"/>
        <end position="71"/>
    </location>
</feature>
<evidence type="ECO:0000259" key="6">
    <source>
        <dbReference type="Pfam" id="PF07291"/>
    </source>
</evidence>
<dbReference type="GO" id="GO:0030416">
    <property type="term" value="P:methylamine metabolic process"/>
    <property type="evidence" value="ECO:0007669"/>
    <property type="project" value="InterPro"/>
</dbReference>